<organism evidence="2 3">
    <name type="scientific">Undibacterium terreum</name>
    <dbReference type="NCBI Taxonomy" id="1224302"/>
    <lineage>
        <taxon>Bacteria</taxon>
        <taxon>Pseudomonadati</taxon>
        <taxon>Pseudomonadota</taxon>
        <taxon>Betaproteobacteria</taxon>
        <taxon>Burkholderiales</taxon>
        <taxon>Oxalobacteraceae</taxon>
        <taxon>Undibacterium</taxon>
    </lineage>
</organism>
<dbReference type="AlphaFoldDB" id="A0A916XBE5"/>
<dbReference type="EMBL" id="BMED01000001">
    <property type="protein sequence ID" value="GGC61050.1"/>
    <property type="molecule type" value="Genomic_DNA"/>
</dbReference>
<reference evidence="2" key="2">
    <citation type="submission" date="2020-09" db="EMBL/GenBank/DDBJ databases">
        <authorList>
            <person name="Sun Q."/>
            <person name="Zhou Y."/>
        </authorList>
    </citation>
    <scope>NUCLEOTIDE SEQUENCE</scope>
    <source>
        <strain evidence="2">CGMCC 1.10998</strain>
    </source>
</reference>
<dbReference type="SUPFAM" id="SSF53067">
    <property type="entry name" value="Actin-like ATPase domain"/>
    <property type="match status" value="2"/>
</dbReference>
<dbReference type="InterPro" id="IPR043129">
    <property type="entry name" value="ATPase_NBD"/>
</dbReference>
<evidence type="ECO:0000259" key="1">
    <source>
        <dbReference type="Pfam" id="PF01869"/>
    </source>
</evidence>
<keyword evidence="3" id="KW-1185">Reference proteome</keyword>
<dbReference type="InterPro" id="IPR052519">
    <property type="entry name" value="Euk-type_GlcNAc_Kinase"/>
</dbReference>
<proteinExistence type="predicted"/>
<dbReference type="PANTHER" id="PTHR43190:SF3">
    <property type="entry name" value="N-ACETYL-D-GLUCOSAMINE KINASE"/>
    <property type="match status" value="1"/>
</dbReference>
<dbReference type="RefSeq" id="WP_188564400.1">
    <property type="nucleotide sequence ID" value="NZ_BMED01000001.1"/>
</dbReference>
<protein>
    <recommendedName>
        <fullName evidence="1">ATPase BadF/BadG/BcrA/BcrD type domain-containing protein</fullName>
    </recommendedName>
</protein>
<dbReference type="Proteomes" id="UP000637423">
    <property type="component" value="Unassembled WGS sequence"/>
</dbReference>
<reference evidence="2" key="1">
    <citation type="journal article" date="2014" name="Int. J. Syst. Evol. Microbiol.">
        <title>Complete genome sequence of Corynebacterium casei LMG S-19264T (=DSM 44701T), isolated from a smear-ripened cheese.</title>
        <authorList>
            <consortium name="US DOE Joint Genome Institute (JGI-PGF)"/>
            <person name="Walter F."/>
            <person name="Albersmeier A."/>
            <person name="Kalinowski J."/>
            <person name="Ruckert C."/>
        </authorList>
    </citation>
    <scope>NUCLEOTIDE SEQUENCE</scope>
    <source>
        <strain evidence="2">CGMCC 1.10998</strain>
    </source>
</reference>
<evidence type="ECO:0000313" key="3">
    <source>
        <dbReference type="Proteomes" id="UP000637423"/>
    </source>
</evidence>
<evidence type="ECO:0000313" key="2">
    <source>
        <dbReference type="EMBL" id="GGC61050.1"/>
    </source>
</evidence>
<sequence length="321" mass="33840">MTVASNPDASLNSPARAGGELGLGIDAGGTQTRWALANDAGQIIADGFVGGITALQIATADGLLTLQDTLQALASAAAVHGSPARVRVGLTGFGGQSEVADELRRLMARPFGLLPQDIILSNDIELAYLDNFRPGEGYLVYSGTGSIAAYIEKNGSFHRAGGHGGVLDDAGGGFWIAREALRHIWRSEDERPGSWRQSTLALKVFEYIGGNDWSSSRAFIYNGTRGQVGMLALAVAAAADSDPVAFGILKEAGRELARLAVALCGRYGIKPIILAGRVQELHPIIAQSMRNSLPADYSLRQSSSQAHFAAARMASNYGMRK</sequence>
<dbReference type="PANTHER" id="PTHR43190">
    <property type="entry name" value="N-ACETYL-D-GLUCOSAMINE KINASE"/>
    <property type="match status" value="1"/>
</dbReference>
<dbReference type="Pfam" id="PF01869">
    <property type="entry name" value="BcrAD_BadFG"/>
    <property type="match status" value="1"/>
</dbReference>
<comment type="caution">
    <text evidence="2">The sequence shown here is derived from an EMBL/GenBank/DDBJ whole genome shotgun (WGS) entry which is preliminary data.</text>
</comment>
<dbReference type="Gene3D" id="3.30.420.40">
    <property type="match status" value="2"/>
</dbReference>
<accession>A0A916XBE5</accession>
<name>A0A916XBE5_9BURK</name>
<gene>
    <name evidence="2" type="ORF">GCM10011396_05010</name>
</gene>
<dbReference type="InterPro" id="IPR002731">
    <property type="entry name" value="ATPase_BadF"/>
</dbReference>
<feature type="domain" description="ATPase BadF/BadG/BcrA/BcrD type" evidence="1">
    <location>
        <begin position="23"/>
        <end position="282"/>
    </location>
</feature>